<accession>A0AAD5QU22</accession>
<reference evidence="1" key="1">
    <citation type="submission" date="2021-06" db="EMBL/GenBank/DDBJ databases">
        <title>Parelaphostrongylus tenuis whole genome reference sequence.</title>
        <authorList>
            <person name="Garwood T.J."/>
            <person name="Larsen P.A."/>
            <person name="Fountain-Jones N.M."/>
            <person name="Garbe J.R."/>
            <person name="Macchietto M.G."/>
            <person name="Kania S.A."/>
            <person name="Gerhold R.W."/>
            <person name="Richards J.E."/>
            <person name="Wolf T.M."/>
        </authorList>
    </citation>
    <scope>NUCLEOTIDE SEQUENCE</scope>
    <source>
        <strain evidence="1">MNPRO001-30</strain>
        <tissue evidence="1">Meninges</tissue>
    </source>
</reference>
<dbReference type="Proteomes" id="UP001196413">
    <property type="component" value="Unassembled WGS sequence"/>
</dbReference>
<sequence>MCHHDRDDIMSSESWKPLQSSMGVDVELSANNTEEAQLFPSHPADVDLWLVYENSTVQLQDKELQSAAMTDLWLG</sequence>
<dbReference type="EMBL" id="JAHQIW010004227">
    <property type="protein sequence ID" value="KAJ1361584.1"/>
    <property type="molecule type" value="Genomic_DNA"/>
</dbReference>
<dbReference type="AlphaFoldDB" id="A0AAD5QU22"/>
<evidence type="ECO:0000313" key="2">
    <source>
        <dbReference type="Proteomes" id="UP001196413"/>
    </source>
</evidence>
<name>A0AAD5QU22_PARTN</name>
<comment type="caution">
    <text evidence="1">The sequence shown here is derived from an EMBL/GenBank/DDBJ whole genome shotgun (WGS) entry which is preliminary data.</text>
</comment>
<keyword evidence="2" id="KW-1185">Reference proteome</keyword>
<protein>
    <submittedName>
        <fullName evidence="1">Uncharacterized protein</fullName>
    </submittedName>
</protein>
<proteinExistence type="predicted"/>
<gene>
    <name evidence="1" type="ORF">KIN20_020867</name>
</gene>
<organism evidence="1 2">
    <name type="scientific">Parelaphostrongylus tenuis</name>
    <name type="common">Meningeal worm</name>
    <dbReference type="NCBI Taxonomy" id="148309"/>
    <lineage>
        <taxon>Eukaryota</taxon>
        <taxon>Metazoa</taxon>
        <taxon>Ecdysozoa</taxon>
        <taxon>Nematoda</taxon>
        <taxon>Chromadorea</taxon>
        <taxon>Rhabditida</taxon>
        <taxon>Rhabditina</taxon>
        <taxon>Rhabditomorpha</taxon>
        <taxon>Strongyloidea</taxon>
        <taxon>Metastrongylidae</taxon>
        <taxon>Parelaphostrongylus</taxon>
    </lineage>
</organism>
<evidence type="ECO:0000313" key="1">
    <source>
        <dbReference type="EMBL" id="KAJ1361584.1"/>
    </source>
</evidence>